<name>A0ABU0JS45_HATLI</name>
<evidence type="ECO:0008006" key="3">
    <source>
        <dbReference type="Google" id="ProtNLM"/>
    </source>
</evidence>
<dbReference type="EMBL" id="JAUSWN010000012">
    <property type="protein sequence ID" value="MDQ0479893.1"/>
    <property type="molecule type" value="Genomic_DNA"/>
</dbReference>
<accession>A0ABU0JS45</accession>
<protein>
    <recommendedName>
        <fullName evidence="3">DUF2268 domain-containing protein</fullName>
    </recommendedName>
</protein>
<sequence>MRVNVDTVNDYLSGKDLNNYSNQWIFKSIEKDKYLIEKVSENKRDTIKKITYLLQKELVNFKPYNIEIWNLIFPRWESIINSSLVYLVVGCPNPYDAMTRVSPKGEEAIIIDINRMLSYVNKGEEVIDIIKNLFTHEYAHTCIHCKYPPLNSTEDLENIQYLCFDEGIAHFLSFDKDIKTVQWHSNVMKDRKKNAYNMLKVAITQKQDNKEILEKANSGPFWEKFGAISGLFTISDAFVESKYNYDSIVELYNRGPKEFLIDIFKVNNEEKDR</sequence>
<reference evidence="1 2" key="1">
    <citation type="submission" date="2023-07" db="EMBL/GenBank/DDBJ databases">
        <title>Genomic Encyclopedia of Type Strains, Phase IV (KMG-IV): sequencing the most valuable type-strain genomes for metagenomic binning, comparative biology and taxonomic classification.</title>
        <authorList>
            <person name="Goeker M."/>
        </authorList>
    </citation>
    <scope>NUCLEOTIDE SEQUENCE [LARGE SCALE GENOMIC DNA]</scope>
    <source>
        <strain evidence="1 2">DSM 1400</strain>
    </source>
</reference>
<evidence type="ECO:0000313" key="1">
    <source>
        <dbReference type="EMBL" id="MDQ0479893.1"/>
    </source>
</evidence>
<dbReference type="Proteomes" id="UP001224418">
    <property type="component" value="Unassembled WGS sequence"/>
</dbReference>
<keyword evidence="2" id="KW-1185">Reference proteome</keyword>
<organism evidence="1 2">
    <name type="scientific">Hathewaya limosa</name>
    <name type="common">Clostridium limosum</name>
    <dbReference type="NCBI Taxonomy" id="1536"/>
    <lineage>
        <taxon>Bacteria</taxon>
        <taxon>Bacillati</taxon>
        <taxon>Bacillota</taxon>
        <taxon>Clostridia</taxon>
        <taxon>Eubacteriales</taxon>
        <taxon>Clostridiaceae</taxon>
        <taxon>Hathewaya</taxon>
    </lineage>
</organism>
<comment type="caution">
    <text evidence="1">The sequence shown here is derived from an EMBL/GenBank/DDBJ whole genome shotgun (WGS) entry which is preliminary data.</text>
</comment>
<proteinExistence type="predicted"/>
<gene>
    <name evidence="1" type="ORF">QOZ93_001635</name>
</gene>
<dbReference type="RefSeq" id="WP_307355810.1">
    <property type="nucleotide sequence ID" value="NZ_BAAACJ010000037.1"/>
</dbReference>
<evidence type="ECO:0000313" key="2">
    <source>
        <dbReference type="Proteomes" id="UP001224418"/>
    </source>
</evidence>